<sequence>MPTFGRRPIFTAYAEINDGNIRDVLVQAMGDFKRNQAEIRHLFDVYRGNQPILQRVKEVRPNINNKCVLNHANEIVSFKVSYLLSEPIMYVKRGARKATKAIAKLSDYMHLEAKSAKDKEIADDFNICGVAYRLVLPNSNPNYADMDESPFNVYTLNPEQTFVVRYTGVGAPVVCGVFMIIRKDEVTGIDHEIANVYTDKTFYEIDLSGGENGVTILQRIDHTLGHVPIIEYINNNSRIGSFEIVETLLDTMNTLQSNRIDGTEQTVQSLMVFKNCEYDGEDDLDAIKDNGAVMIKSGQGVDSDLKLLSPELNQGDQQVLMDNLYKEVLTITGMPAMASENTSDSSNNGAAFMRGGWYSADARAKDSELLWKRSETEFLRVVLGICRNMGVLNLSISEIDMKFTRRNYEDILSKSQTLTNMLSSGIDPLHAIAQCGLFGDPTEVYEASLPYLKKWEYEDATDDNSENPEDNGEQTTVDLKKDEVKDDA</sequence>
<dbReference type="InterPro" id="IPR021145">
    <property type="entry name" value="Portal_protein_SPP1_Gp6-like"/>
</dbReference>
<feature type="compositionally biased region" description="Acidic residues" evidence="1">
    <location>
        <begin position="459"/>
        <end position="472"/>
    </location>
</feature>
<organism evidence="2">
    <name type="scientific">Siphoviridae sp. ctrvp54</name>
    <dbReference type="NCBI Taxonomy" id="2825690"/>
    <lineage>
        <taxon>Viruses</taxon>
        <taxon>Duplodnaviria</taxon>
        <taxon>Heunggongvirae</taxon>
        <taxon>Uroviricota</taxon>
        <taxon>Caudoviricetes</taxon>
    </lineage>
</organism>
<feature type="compositionally biased region" description="Basic and acidic residues" evidence="1">
    <location>
        <begin position="478"/>
        <end position="488"/>
    </location>
</feature>
<protein>
    <submittedName>
        <fullName evidence="2">Portal</fullName>
    </submittedName>
</protein>
<accession>A0A8S5P9E7</accession>
<dbReference type="EMBL" id="BK015354">
    <property type="protein sequence ID" value="DAE02828.1"/>
    <property type="molecule type" value="Genomic_DNA"/>
</dbReference>
<reference evidence="2" key="1">
    <citation type="journal article" date="2021" name="Proc. Natl. Acad. Sci. U.S.A.">
        <title>A Catalog of Tens of Thousands of Viruses from Human Metagenomes Reveals Hidden Associations with Chronic Diseases.</title>
        <authorList>
            <person name="Tisza M.J."/>
            <person name="Buck C.B."/>
        </authorList>
    </citation>
    <scope>NUCLEOTIDE SEQUENCE</scope>
    <source>
        <strain evidence="2">Ctrvp54</strain>
    </source>
</reference>
<evidence type="ECO:0000256" key="1">
    <source>
        <dbReference type="SAM" id="MobiDB-lite"/>
    </source>
</evidence>
<evidence type="ECO:0000313" key="2">
    <source>
        <dbReference type="EMBL" id="DAE02828.1"/>
    </source>
</evidence>
<feature type="region of interest" description="Disordered" evidence="1">
    <location>
        <begin position="459"/>
        <end position="488"/>
    </location>
</feature>
<dbReference type="Pfam" id="PF05133">
    <property type="entry name" value="SPP1_portal"/>
    <property type="match status" value="1"/>
</dbReference>
<proteinExistence type="predicted"/>
<name>A0A8S5P9E7_9CAUD</name>